<sequence length="168" mass="19232">MKTLLRLAFLLCCVQVFQAQNNSDYRIISSNLGVAGSSQTIETSRGTYKVSQSIGQSSIIGTYKSNGYYLRQGYQQPLNIHQSRDYSSLLSAKVFPNPFSRQLNIVFTERIQSDISVLIFDINGRLIYNQNFEPRQDVEIQIENISKGTYFLKVASKRKRFNTKLIKI</sequence>
<gene>
    <name evidence="4" type="ORF">DFQ05_0261</name>
</gene>
<evidence type="ECO:0000256" key="1">
    <source>
        <dbReference type="ARBA" id="ARBA00022729"/>
    </source>
</evidence>
<evidence type="ECO:0000259" key="3">
    <source>
        <dbReference type="Pfam" id="PF18962"/>
    </source>
</evidence>
<accession>A0A4V2PU15</accession>
<evidence type="ECO:0000313" key="5">
    <source>
        <dbReference type="Proteomes" id="UP000295714"/>
    </source>
</evidence>
<evidence type="ECO:0000313" key="4">
    <source>
        <dbReference type="EMBL" id="TCK68751.1"/>
    </source>
</evidence>
<dbReference type="InterPro" id="IPR026444">
    <property type="entry name" value="Secre_tail"/>
</dbReference>
<keyword evidence="5" id="KW-1185">Reference proteome</keyword>
<feature type="domain" description="Secretion system C-terminal sorting" evidence="3">
    <location>
        <begin position="94"/>
        <end position="166"/>
    </location>
</feature>
<dbReference type="EMBL" id="SMGI01000001">
    <property type="protein sequence ID" value="TCK68751.1"/>
    <property type="molecule type" value="Genomic_DNA"/>
</dbReference>
<dbReference type="OrthoDB" id="1408995at2"/>
<dbReference type="Proteomes" id="UP000295714">
    <property type="component" value="Unassembled WGS sequence"/>
</dbReference>
<reference evidence="4 5" key="1">
    <citation type="journal article" date="2015" name="Stand. Genomic Sci.">
        <title>Genomic Encyclopedia of Bacterial and Archaeal Type Strains, Phase III: the genomes of soil and plant-associated and newly described type strains.</title>
        <authorList>
            <person name="Whitman W.B."/>
            <person name="Woyke T."/>
            <person name="Klenk H.P."/>
            <person name="Zhou Y."/>
            <person name="Lilburn T.G."/>
            <person name="Beck B.J."/>
            <person name="De Vos P."/>
            <person name="Vandamme P."/>
            <person name="Eisen J.A."/>
            <person name="Garrity G."/>
            <person name="Hugenholtz P."/>
            <person name="Kyrpides N.C."/>
        </authorList>
    </citation>
    <scope>NUCLEOTIDE SEQUENCE [LARGE SCALE GENOMIC DNA]</scope>
    <source>
        <strain evidence="4 5">CECT 8445</strain>
    </source>
</reference>
<feature type="signal peptide" evidence="2">
    <location>
        <begin position="1"/>
        <end position="19"/>
    </location>
</feature>
<dbReference type="AlphaFoldDB" id="A0A4V2PU15"/>
<evidence type="ECO:0000256" key="2">
    <source>
        <dbReference type="SAM" id="SignalP"/>
    </source>
</evidence>
<dbReference type="RefSeq" id="WP_132702776.1">
    <property type="nucleotide sequence ID" value="NZ_SMGI01000001.1"/>
</dbReference>
<proteinExistence type="predicted"/>
<dbReference type="Gene3D" id="2.60.40.3080">
    <property type="match status" value="1"/>
</dbReference>
<dbReference type="NCBIfam" id="TIGR04183">
    <property type="entry name" value="Por_Secre_tail"/>
    <property type="match status" value="1"/>
</dbReference>
<name>A0A4V2PU15_9FLAO</name>
<feature type="chain" id="PRO_5020226493" evidence="2">
    <location>
        <begin position="20"/>
        <end position="168"/>
    </location>
</feature>
<keyword evidence="1 2" id="KW-0732">Signal</keyword>
<dbReference type="Pfam" id="PF18962">
    <property type="entry name" value="Por_Secre_tail"/>
    <property type="match status" value="1"/>
</dbReference>
<organism evidence="4 5">
    <name type="scientific">Winogradskyella wandonensis</name>
    <dbReference type="NCBI Taxonomy" id="1442586"/>
    <lineage>
        <taxon>Bacteria</taxon>
        <taxon>Pseudomonadati</taxon>
        <taxon>Bacteroidota</taxon>
        <taxon>Flavobacteriia</taxon>
        <taxon>Flavobacteriales</taxon>
        <taxon>Flavobacteriaceae</taxon>
        <taxon>Winogradskyella</taxon>
    </lineage>
</organism>
<protein>
    <submittedName>
        <fullName evidence="4">Putative secreted protein (Por secretion system target)</fullName>
    </submittedName>
</protein>
<comment type="caution">
    <text evidence="4">The sequence shown here is derived from an EMBL/GenBank/DDBJ whole genome shotgun (WGS) entry which is preliminary data.</text>
</comment>